<name>B3RAW7_CUPTR</name>
<dbReference type="Proteomes" id="UP000001692">
    <property type="component" value="Chromosome 2"/>
</dbReference>
<dbReference type="EMBL" id="CU633750">
    <property type="protein sequence ID" value="CAQ72042.1"/>
    <property type="molecule type" value="Genomic_DNA"/>
</dbReference>
<accession>B3RAW7</accession>
<reference evidence="2 3" key="1">
    <citation type="journal article" date="2008" name="Genome Res.">
        <title>Genome sequence of the beta-rhizobium Cupriavidus taiwanensis and comparative genomics of rhizobia.</title>
        <authorList>
            <person name="Amadou C."/>
            <person name="Pascal G."/>
            <person name="Mangenot S."/>
            <person name="Glew M."/>
            <person name="Bontemps C."/>
            <person name="Capela D."/>
            <person name="Carrere S."/>
            <person name="Cruveiller S."/>
            <person name="Dossat C."/>
            <person name="Lajus A."/>
            <person name="Marchetti M."/>
            <person name="Poinsot V."/>
            <person name="Rouy Z."/>
            <person name="Servin B."/>
            <person name="Saad M."/>
            <person name="Schenowitz C."/>
            <person name="Barbe V."/>
            <person name="Batut J."/>
            <person name="Medigue C."/>
            <person name="Masson-Boivin C."/>
        </authorList>
    </citation>
    <scope>NUCLEOTIDE SEQUENCE [LARGE SCALE GENOMIC DNA]</scope>
    <source>
        <strain evidence="3">DSM 17343 / BCRC 17206 / CCUG 44338 / CIP 107171 / LMG 19424 / R1</strain>
    </source>
</reference>
<sequence>MPYITSVADLARRTLLASGRSDLAAVLPLRASRFPAVVASQAPGGHGLPAVRRRRRPRPMSTARPGSAL</sequence>
<dbReference type="AlphaFoldDB" id="B3RAW7"/>
<feature type="region of interest" description="Disordered" evidence="1">
    <location>
        <begin position="41"/>
        <end position="69"/>
    </location>
</feature>
<organism evidence="2 3">
    <name type="scientific">Cupriavidus taiwanensis (strain DSM 17343 / BCRC 17206 / CCUG 44338 / CIP 107171 / LMG 19424 / R1)</name>
    <name type="common">Ralstonia taiwanensis (strain LMG 19424)</name>
    <dbReference type="NCBI Taxonomy" id="977880"/>
    <lineage>
        <taxon>Bacteria</taxon>
        <taxon>Pseudomonadati</taxon>
        <taxon>Pseudomonadota</taxon>
        <taxon>Betaproteobacteria</taxon>
        <taxon>Burkholderiales</taxon>
        <taxon>Burkholderiaceae</taxon>
        <taxon>Cupriavidus</taxon>
    </lineage>
</organism>
<keyword evidence="3" id="KW-1185">Reference proteome</keyword>
<evidence type="ECO:0000313" key="3">
    <source>
        <dbReference type="Proteomes" id="UP000001692"/>
    </source>
</evidence>
<evidence type="ECO:0000256" key="1">
    <source>
        <dbReference type="SAM" id="MobiDB-lite"/>
    </source>
</evidence>
<dbReference type="KEGG" id="cti:RALTA_B1446"/>
<evidence type="ECO:0000313" key="2">
    <source>
        <dbReference type="EMBL" id="CAQ72042.1"/>
    </source>
</evidence>
<gene>
    <name evidence="2" type="ordered locus">RALTA_B1446</name>
</gene>
<protein>
    <submittedName>
        <fullName evidence="2">Uncharacterized protein</fullName>
    </submittedName>
</protein>
<proteinExistence type="predicted"/>
<dbReference type="HOGENOM" id="CLU_2768887_0_0_4"/>